<keyword evidence="2" id="KW-1185">Reference proteome</keyword>
<sequence>MSYDSGEFIVIKGFYHTDGIFESLERREEILADMIRQDNNWKTEPAEILKETRSVRVTRNY</sequence>
<name>A0A9W6G1Q7_9BACT</name>
<dbReference type="EMBL" id="BSDS01000002">
    <property type="protein sequence ID" value="GLI39260.1"/>
    <property type="molecule type" value="Genomic_DNA"/>
</dbReference>
<proteinExistence type="predicted"/>
<protein>
    <submittedName>
        <fullName evidence="1">Uncharacterized protein</fullName>
    </submittedName>
</protein>
<accession>A0A9W6G1Q7</accession>
<dbReference type="Proteomes" id="UP001144352">
    <property type="component" value="Unassembled WGS sequence"/>
</dbReference>
<dbReference type="AlphaFoldDB" id="A0A9W6G1Q7"/>
<comment type="caution">
    <text evidence="1">The sequence shown here is derived from an EMBL/GenBank/DDBJ whole genome shotgun (WGS) entry which is preliminary data.</text>
</comment>
<evidence type="ECO:0000313" key="1">
    <source>
        <dbReference type="EMBL" id="GLI39260.1"/>
    </source>
</evidence>
<organism evidence="1 2">
    <name type="scientific">Geobacter hydrogenophilus</name>
    <dbReference type="NCBI Taxonomy" id="40983"/>
    <lineage>
        <taxon>Bacteria</taxon>
        <taxon>Pseudomonadati</taxon>
        <taxon>Thermodesulfobacteriota</taxon>
        <taxon>Desulfuromonadia</taxon>
        <taxon>Geobacterales</taxon>
        <taxon>Geobacteraceae</taxon>
        <taxon>Geobacter</taxon>
    </lineage>
</organism>
<evidence type="ECO:0000313" key="2">
    <source>
        <dbReference type="Proteomes" id="UP001144352"/>
    </source>
</evidence>
<reference evidence="1" key="1">
    <citation type="submission" date="2022-12" db="EMBL/GenBank/DDBJ databases">
        <title>Reference genome sequencing for broad-spectrum identification of bacterial and archaeal isolates by mass spectrometry.</title>
        <authorList>
            <person name="Sekiguchi Y."/>
            <person name="Tourlousse D.M."/>
        </authorList>
    </citation>
    <scope>NUCLEOTIDE SEQUENCE</scope>
    <source>
        <strain evidence="1">H2</strain>
    </source>
</reference>
<gene>
    <name evidence="1" type="ORF">GHYDROH2_27610</name>
</gene>